<organism evidence="1 2">
    <name type="scientific">Nicotiana tabacum</name>
    <name type="common">Common tobacco</name>
    <dbReference type="NCBI Taxonomy" id="4097"/>
    <lineage>
        <taxon>Eukaryota</taxon>
        <taxon>Viridiplantae</taxon>
        <taxon>Streptophyta</taxon>
        <taxon>Embryophyta</taxon>
        <taxon>Tracheophyta</taxon>
        <taxon>Spermatophyta</taxon>
        <taxon>Magnoliopsida</taxon>
        <taxon>eudicotyledons</taxon>
        <taxon>Gunneridae</taxon>
        <taxon>Pentapetalae</taxon>
        <taxon>asterids</taxon>
        <taxon>lamiids</taxon>
        <taxon>Solanales</taxon>
        <taxon>Solanaceae</taxon>
        <taxon>Nicotianoideae</taxon>
        <taxon>Nicotianeae</taxon>
        <taxon>Nicotiana</taxon>
    </lineage>
</organism>
<proteinExistence type="predicted"/>
<sequence>MENTVKQGKIFVGGISWETTEETLKKHFSRYGEVVKSEIPKVWETGFGKGFGFVTFTDSSVFDKLLQDQHIILGRTVDVSLARPKGEKSQSQRCSECQQTSKSHRKKIFVGGLPQYLSEEEFKRYFERFGRIEDAKIIYDRETNTSRGFGFITYDSEEAVTNVLQRRFHMLNNKFVEIKKAMPKEKRVMDTCTYSSYPTNSGYVLVPVLNTNENYAPNYNYYLVNPAMVPRQSILFNYSDTNISVSQPAQIQCYTPRHSVNYYASTPNGVDNGGSYEALSNTPRCPVNCYTSAPNGVDNKGSNETLPNAARCPVNCYASTPNGVQKSESYEALSNAPRCQVNCNASTPNGVQKSDSYEALSNAPRCQVNCYASTPNGVQKSESYEALSNAPRCQVNCYGSTPNGVQKSDSYEALSNAPRCQVNCYASASNGVDNGGSYKAVSNGAYNSDVENQIDVKCSNDSDCGSDKSVSHEGNHQDCNIEVQLAGNISPRAPRSKKSLEKEADNGEKDNNGKNSQVNKEADHGKTDQSLKNSQVNSVAENGVKDYNVKNSQVNTEADNGKDQSETNSQVNTEHDTLLEMNGVSSK</sequence>
<reference evidence="2" key="2">
    <citation type="submission" date="2025-08" db="UniProtKB">
        <authorList>
            <consortium name="RefSeq"/>
        </authorList>
    </citation>
    <scope>IDENTIFICATION</scope>
    <source>
        <tissue evidence="2">Leaf</tissue>
    </source>
</reference>
<protein>
    <submittedName>
        <fullName evidence="2">Uncharacterized protein LOC107761128</fullName>
    </submittedName>
</protein>
<dbReference type="RefSeq" id="XP_075089864.1">
    <property type="nucleotide sequence ID" value="XM_075233763.1"/>
</dbReference>
<reference evidence="1" key="1">
    <citation type="journal article" date="2014" name="Nat. Commun.">
        <title>The tobacco genome sequence and its comparison with those of tomato and potato.</title>
        <authorList>
            <person name="Sierro N."/>
            <person name="Battey J.N."/>
            <person name="Ouadi S."/>
            <person name="Bakaher N."/>
            <person name="Bovet L."/>
            <person name="Willig A."/>
            <person name="Goepfert S."/>
            <person name="Peitsch M.C."/>
            <person name="Ivanov N.V."/>
        </authorList>
    </citation>
    <scope>NUCLEOTIDE SEQUENCE [LARGE SCALE GENOMIC DNA]</scope>
</reference>
<evidence type="ECO:0000313" key="1">
    <source>
        <dbReference type="Proteomes" id="UP000790787"/>
    </source>
</evidence>
<accession>A0AC58SY26</accession>
<dbReference type="Proteomes" id="UP000790787">
    <property type="component" value="Chromosome 17"/>
</dbReference>
<keyword evidence="1" id="KW-1185">Reference proteome</keyword>
<evidence type="ECO:0000313" key="2">
    <source>
        <dbReference type="RefSeq" id="XP_075089864.1"/>
    </source>
</evidence>
<name>A0AC58SY26_TOBAC</name>
<gene>
    <name evidence="2" type="primary">LOC107761128</name>
</gene>